<evidence type="ECO:0000313" key="3">
    <source>
        <dbReference type="Proteomes" id="UP000004471"/>
    </source>
</evidence>
<organism evidence="2 3">
    <name type="scientific">Pseudomonas syringae pv. japonica str. M301072</name>
    <dbReference type="NCBI Taxonomy" id="629262"/>
    <lineage>
        <taxon>Bacteria</taxon>
        <taxon>Pseudomonadati</taxon>
        <taxon>Pseudomonadota</taxon>
        <taxon>Gammaproteobacteria</taxon>
        <taxon>Pseudomonadales</taxon>
        <taxon>Pseudomonadaceae</taxon>
        <taxon>Pseudomonas</taxon>
        <taxon>Pseudomonas syringae</taxon>
    </lineage>
</organism>
<evidence type="ECO:0000256" key="1">
    <source>
        <dbReference type="SAM" id="MobiDB-lite"/>
    </source>
</evidence>
<dbReference type="AlphaFoldDB" id="F3FKP8"/>
<evidence type="ECO:0000313" key="2">
    <source>
        <dbReference type="EMBL" id="EGH30784.1"/>
    </source>
</evidence>
<dbReference type="HOGENOM" id="CLU_2156216_0_0_6"/>
<dbReference type="EMBL" id="AEAH01000843">
    <property type="protein sequence ID" value="EGH30784.1"/>
    <property type="molecule type" value="Genomic_DNA"/>
</dbReference>
<feature type="region of interest" description="Disordered" evidence="1">
    <location>
        <begin position="86"/>
        <end position="111"/>
    </location>
</feature>
<proteinExistence type="predicted"/>
<protein>
    <submittedName>
        <fullName evidence="2">Uncharacterized protein</fullName>
    </submittedName>
</protein>
<comment type="caution">
    <text evidence="2">The sequence shown here is derived from an EMBL/GenBank/DDBJ whole genome shotgun (WGS) entry which is preliminary data.</text>
</comment>
<sequence length="111" mass="12194">MHGAQLVAYQIRSRRQAGGRVAFSQVAPAHVEIIARIGQQLERLGFAGSRFGGVFRDALRQDAQLTGMPDVLFVVVGLSVEVGEVGEQQHDENDKRHEQQNNLRPASCAFP</sequence>
<reference evidence="2 3" key="1">
    <citation type="journal article" date="2011" name="PLoS Pathog.">
        <title>Dynamic evolution of pathogenicity revealed by sequencing and comparative genomics of 19 Pseudomonas syringae isolates.</title>
        <authorList>
            <person name="Baltrus D.A."/>
            <person name="Nishimura M.T."/>
            <person name="Romanchuk A."/>
            <person name="Chang J.H."/>
            <person name="Mukhtar M.S."/>
            <person name="Cherkis K."/>
            <person name="Roach J."/>
            <person name="Grant S.R."/>
            <person name="Jones C.D."/>
            <person name="Dangl J.L."/>
        </authorList>
    </citation>
    <scope>NUCLEOTIDE SEQUENCE [LARGE SCALE GENOMIC DNA]</scope>
    <source>
        <strain evidence="3">M301072PT</strain>
    </source>
</reference>
<accession>F3FKP8</accession>
<name>F3FKP8_PSESX</name>
<dbReference type="Proteomes" id="UP000004471">
    <property type="component" value="Unassembled WGS sequence"/>
</dbReference>
<gene>
    <name evidence="2" type="ORF">PSYJA_18101</name>
</gene>
<feature type="compositionally biased region" description="Basic and acidic residues" evidence="1">
    <location>
        <begin position="87"/>
        <end position="99"/>
    </location>
</feature>